<name>A0A0A9A8I9_ARUDO</name>
<evidence type="ECO:0000313" key="1">
    <source>
        <dbReference type="EMBL" id="JAD46243.1"/>
    </source>
</evidence>
<reference evidence="1" key="2">
    <citation type="journal article" date="2015" name="Data Brief">
        <title>Shoot transcriptome of the giant reed, Arundo donax.</title>
        <authorList>
            <person name="Barrero R.A."/>
            <person name="Guerrero F.D."/>
            <person name="Moolhuijzen P."/>
            <person name="Goolsby J.A."/>
            <person name="Tidwell J."/>
            <person name="Bellgard S.E."/>
            <person name="Bellgard M.I."/>
        </authorList>
    </citation>
    <scope>NUCLEOTIDE SEQUENCE</scope>
    <source>
        <tissue evidence="1">Shoot tissue taken approximately 20 cm above the soil surface</tissue>
    </source>
</reference>
<sequence>MLFSMKGYFAVFTSNRVMIDQLLACSFGTCRRPHHLCGNYFDGICSVSLPMIWVSKRPLN</sequence>
<accession>A0A0A9A8I9</accession>
<protein>
    <submittedName>
        <fullName evidence="1">Uncharacterized protein</fullName>
    </submittedName>
</protein>
<reference evidence="1" key="1">
    <citation type="submission" date="2014-09" db="EMBL/GenBank/DDBJ databases">
        <authorList>
            <person name="Magalhaes I.L.F."/>
            <person name="Oliveira U."/>
            <person name="Santos F.R."/>
            <person name="Vidigal T.H.D.A."/>
            <person name="Brescovit A.D."/>
            <person name="Santos A.J."/>
        </authorList>
    </citation>
    <scope>NUCLEOTIDE SEQUENCE</scope>
    <source>
        <tissue evidence="1">Shoot tissue taken approximately 20 cm above the soil surface</tissue>
    </source>
</reference>
<dbReference type="EMBL" id="GBRH01251652">
    <property type="protein sequence ID" value="JAD46243.1"/>
    <property type="molecule type" value="Transcribed_RNA"/>
</dbReference>
<dbReference type="AlphaFoldDB" id="A0A0A9A8I9"/>
<proteinExistence type="predicted"/>
<organism evidence="1">
    <name type="scientific">Arundo donax</name>
    <name type="common">Giant reed</name>
    <name type="synonym">Donax arundinaceus</name>
    <dbReference type="NCBI Taxonomy" id="35708"/>
    <lineage>
        <taxon>Eukaryota</taxon>
        <taxon>Viridiplantae</taxon>
        <taxon>Streptophyta</taxon>
        <taxon>Embryophyta</taxon>
        <taxon>Tracheophyta</taxon>
        <taxon>Spermatophyta</taxon>
        <taxon>Magnoliopsida</taxon>
        <taxon>Liliopsida</taxon>
        <taxon>Poales</taxon>
        <taxon>Poaceae</taxon>
        <taxon>PACMAD clade</taxon>
        <taxon>Arundinoideae</taxon>
        <taxon>Arundineae</taxon>
        <taxon>Arundo</taxon>
    </lineage>
</organism>